<evidence type="ECO:0000313" key="20">
    <source>
        <dbReference type="Proteomes" id="UP001156670"/>
    </source>
</evidence>
<evidence type="ECO:0000256" key="13">
    <source>
        <dbReference type="ARBA" id="ARBA00023136"/>
    </source>
</evidence>
<dbReference type="PANTHER" id="PTHR43711">
    <property type="entry name" value="TWO-COMPONENT HISTIDINE KINASE"/>
    <property type="match status" value="1"/>
</dbReference>
<dbReference type="InterPro" id="IPR003594">
    <property type="entry name" value="HATPase_dom"/>
</dbReference>
<keyword evidence="7 15" id="KW-0812">Transmembrane</keyword>
<dbReference type="SUPFAM" id="SSF52172">
    <property type="entry name" value="CheY-like"/>
    <property type="match status" value="1"/>
</dbReference>
<accession>A0ABQ5XHT4</accession>
<dbReference type="InterPro" id="IPR029151">
    <property type="entry name" value="Sensor-like_sf"/>
</dbReference>
<keyword evidence="12" id="KW-0902">Two-component regulatory system</keyword>
<evidence type="ECO:0000256" key="7">
    <source>
        <dbReference type="ARBA" id="ARBA00022692"/>
    </source>
</evidence>
<dbReference type="InterPro" id="IPR003661">
    <property type="entry name" value="HisK_dim/P_dom"/>
</dbReference>
<evidence type="ECO:0000256" key="5">
    <source>
        <dbReference type="ARBA" id="ARBA00022553"/>
    </source>
</evidence>
<keyword evidence="13 15" id="KW-0472">Membrane</keyword>
<evidence type="ECO:0000256" key="10">
    <source>
        <dbReference type="ARBA" id="ARBA00022840"/>
    </source>
</evidence>
<dbReference type="InterPro" id="IPR036097">
    <property type="entry name" value="HisK_dim/P_sf"/>
</dbReference>
<keyword evidence="6" id="KW-0808">Transferase</keyword>
<dbReference type="PRINTS" id="PR00344">
    <property type="entry name" value="BCTRLSENSOR"/>
</dbReference>
<dbReference type="InterPro" id="IPR033479">
    <property type="entry name" value="dCache_1"/>
</dbReference>
<evidence type="ECO:0000256" key="15">
    <source>
        <dbReference type="SAM" id="Phobius"/>
    </source>
</evidence>
<dbReference type="InterPro" id="IPR035965">
    <property type="entry name" value="PAS-like_dom_sf"/>
</dbReference>
<dbReference type="EC" id="2.7.13.3" evidence="3"/>
<keyword evidence="4" id="KW-1003">Cell membrane</keyword>
<proteinExistence type="predicted"/>
<feature type="domain" description="Histidine kinase" evidence="16">
    <location>
        <begin position="524"/>
        <end position="737"/>
    </location>
</feature>
<dbReference type="SUPFAM" id="SSF103190">
    <property type="entry name" value="Sensory domain-like"/>
    <property type="match status" value="1"/>
</dbReference>
<keyword evidence="20" id="KW-1185">Reference proteome</keyword>
<dbReference type="InterPro" id="IPR050736">
    <property type="entry name" value="Sensor_HK_Regulatory"/>
</dbReference>
<dbReference type="GO" id="GO:0016301">
    <property type="term" value="F:kinase activity"/>
    <property type="evidence" value="ECO:0007669"/>
    <property type="project" value="UniProtKB-KW"/>
</dbReference>
<dbReference type="CDD" id="cd12914">
    <property type="entry name" value="PDC1_DGC_like"/>
    <property type="match status" value="1"/>
</dbReference>
<feature type="modified residue" description="4-aspartylphosphate" evidence="14">
    <location>
        <position position="809"/>
    </location>
</feature>
<dbReference type="SUPFAM" id="SSF55874">
    <property type="entry name" value="ATPase domain of HSP90 chaperone/DNA topoisomerase II/histidine kinase"/>
    <property type="match status" value="1"/>
</dbReference>
<dbReference type="Gene3D" id="3.30.450.20">
    <property type="entry name" value="PAS domain"/>
    <property type="match status" value="3"/>
</dbReference>
<keyword evidence="10" id="KW-0067">ATP-binding</keyword>
<dbReference type="Proteomes" id="UP001156670">
    <property type="component" value="Unassembled WGS sequence"/>
</dbReference>
<dbReference type="SMART" id="SM00388">
    <property type="entry name" value="HisKA"/>
    <property type="match status" value="1"/>
</dbReference>
<evidence type="ECO:0000256" key="9">
    <source>
        <dbReference type="ARBA" id="ARBA00022777"/>
    </source>
</evidence>
<evidence type="ECO:0000313" key="19">
    <source>
        <dbReference type="EMBL" id="GLQ91244.1"/>
    </source>
</evidence>
<feature type="transmembrane region" description="Helical" evidence="15">
    <location>
        <begin position="298"/>
        <end position="320"/>
    </location>
</feature>
<dbReference type="Pfam" id="PF12860">
    <property type="entry name" value="PAS_7"/>
    <property type="match status" value="1"/>
</dbReference>
<dbReference type="InterPro" id="IPR000014">
    <property type="entry name" value="PAS"/>
</dbReference>
<dbReference type="Gene3D" id="3.30.565.10">
    <property type="entry name" value="Histidine kinase-like ATPase, C-terminal domain"/>
    <property type="match status" value="1"/>
</dbReference>
<evidence type="ECO:0000256" key="2">
    <source>
        <dbReference type="ARBA" id="ARBA00004651"/>
    </source>
</evidence>
<keyword evidence="8" id="KW-0547">Nucleotide-binding</keyword>
<dbReference type="InterPro" id="IPR001789">
    <property type="entry name" value="Sig_transdc_resp-reg_receiver"/>
</dbReference>
<keyword evidence="11 15" id="KW-1133">Transmembrane helix</keyword>
<dbReference type="RefSeq" id="WP_284319021.1">
    <property type="nucleotide sequence ID" value="NZ_BSOB01000003.1"/>
</dbReference>
<evidence type="ECO:0000259" key="17">
    <source>
        <dbReference type="PROSITE" id="PS50110"/>
    </source>
</evidence>
<dbReference type="PANTHER" id="PTHR43711:SF1">
    <property type="entry name" value="HISTIDINE KINASE 1"/>
    <property type="match status" value="1"/>
</dbReference>
<gene>
    <name evidence="19" type="ORF">GCM10007901_01940</name>
</gene>
<dbReference type="SUPFAM" id="SSF55785">
    <property type="entry name" value="PYP-like sensor domain (PAS domain)"/>
    <property type="match status" value="1"/>
</dbReference>
<organism evidence="19 20">
    <name type="scientific">Dyella acidisoli</name>
    <dbReference type="NCBI Taxonomy" id="1867834"/>
    <lineage>
        <taxon>Bacteria</taxon>
        <taxon>Pseudomonadati</taxon>
        <taxon>Pseudomonadota</taxon>
        <taxon>Gammaproteobacteria</taxon>
        <taxon>Lysobacterales</taxon>
        <taxon>Rhodanobacteraceae</taxon>
        <taxon>Dyella</taxon>
    </lineage>
</organism>
<dbReference type="PROSITE" id="PS50109">
    <property type="entry name" value="HIS_KIN"/>
    <property type="match status" value="1"/>
</dbReference>
<dbReference type="Pfam" id="PF02743">
    <property type="entry name" value="dCache_1"/>
    <property type="match status" value="1"/>
</dbReference>
<dbReference type="InterPro" id="IPR004358">
    <property type="entry name" value="Sig_transdc_His_kin-like_C"/>
</dbReference>
<comment type="caution">
    <text evidence="19">The sequence shown here is derived from an EMBL/GenBank/DDBJ whole genome shotgun (WGS) entry which is preliminary data.</text>
</comment>
<protein>
    <recommendedName>
        <fullName evidence="3">histidine kinase</fullName>
        <ecNumber evidence="3">2.7.13.3</ecNumber>
    </recommendedName>
</protein>
<dbReference type="InterPro" id="IPR036890">
    <property type="entry name" value="HATPase_C_sf"/>
</dbReference>
<keyword evidence="9 19" id="KW-0418">Kinase</keyword>
<feature type="domain" description="Response regulatory" evidence="17">
    <location>
        <begin position="759"/>
        <end position="870"/>
    </location>
</feature>
<evidence type="ECO:0000256" key="12">
    <source>
        <dbReference type="ARBA" id="ARBA00023012"/>
    </source>
</evidence>
<evidence type="ECO:0000256" key="8">
    <source>
        <dbReference type="ARBA" id="ARBA00022741"/>
    </source>
</evidence>
<dbReference type="SUPFAM" id="SSF47384">
    <property type="entry name" value="Homodimeric domain of signal transducing histidine kinase"/>
    <property type="match status" value="1"/>
</dbReference>
<dbReference type="PROSITE" id="PS50112">
    <property type="entry name" value="PAS"/>
    <property type="match status" value="1"/>
</dbReference>
<evidence type="ECO:0000256" key="14">
    <source>
        <dbReference type="PROSITE-ProRule" id="PRU00169"/>
    </source>
</evidence>
<dbReference type="CDD" id="cd00130">
    <property type="entry name" value="PAS"/>
    <property type="match status" value="1"/>
</dbReference>
<name>A0ABQ5XHT4_9GAMM</name>
<evidence type="ECO:0000256" key="1">
    <source>
        <dbReference type="ARBA" id="ARBA00000085"/>
    </source>
</evidence>
<keyword evidence="5 14" id="KW-0597">Phosphoprotein</keyword>
<dbReference type="Pfam" id="PF02518">
    <property type="entry name" value="HATPase_c"/>
    <property type="match status" value="1"/>
</dbReference>
<dbReference type="InterPro" id="IPR011006">
    <property type="entry name" value="CheY-like_superfamily"/>
</dbReference>
<dbReference type="CDD" id="cd00082">
    <property type="entry name" value="HisKA"/>
    <property type="match status" value="1"/>
</dbReference>
<dbReference type="PROSITE" id="PS50110">
    <property type="entry name" value="RESPONSE_REGULATORY"/>
    <property type="match status" value="1"/>
</dbReference>
<comment type="catalytic activity">
    <reaction evidence="1">
        <text>ATP + protein L-histidine = ADP + protein N-phospho-L-histidine.</text>
        <dbReference type="EC" id="2.7.13.3"/>
    </reaction>
</comment>
<reference evidence="20" key="1">
    <citation type="journal article" date="2019" name="Int. J. Syst. Evol. Microbiol.">
        <title>The Global Catalogue of Microorganisms (GCM) 10K type strain sequencing project: providing services to taxonomists for standard genome sequencing and annotation.</title>
        <authorList>
            <consortium name="The Broad Institute Genomics Platform"/>
            <consortium name="The Broad Institute Genome Sequencing Center for Infectious Disease"/>
            <person name="Wu L."/>
            <person name="Ma J."/>
        </authorList>
    </citation>
    <scope>NUCLEOTIDE SEQUENCE [LARGE SCALE GENOMIC DNA]</scope>
    <source>
        <strain evidence="20">NBRC 111980</strain>
    </source>
</reference>
<comment type="subcellular location">
    <subcellularLocation>
        <location evidence="2">Cell membrane</location>
        <topology evidence="2">Multi-pass membrane protein</topology>
    </subcellularLocation>
</comment>
<evidence type="ECO:0000256" key="11">
    <source>
        <dbReference type="ARBA" id="ARBA00022989"/>
    </source>
</evidence>
<dbReference type="Pfam" id="PF00512">
    <property type="entry name" value="HisKA"/>
    <property type="match status" value="1"/>
</dbReference>
<sequence length="885" mass="97621">MPGHQQKALKIALLLALIAAIAGSTLAAAWYARQRALEQLSAQALNQLQVRALALQRLIDRYRVLPTVLALDPELRHALSSPASAIDVDALDRKLTQANGATHVSTLTLINRQGVAIAASNWNEPSSNVGLDYAFRPYFQQAMQHDQGTFYGIGISTNLPGYFISEALHDDQRQRIGVIVIKIPLDTLEQEWVNSGDTVLLSDANEVVFLSSQRAWIYRPLTPLGPNIESSLARTRQYGNSLLPSAAFRNVQSLGSGGQLVHVDRPGMPHDVVWQSMQLPAQQWTLHLLRDAHPATIAAYRSAVLALSIWLPVILLALFLQQRLRAAQLHTRSRRDLERLISHYASALRSEEDSLVHAALQAMAGHPEVLERLPQGVSVIDAQLRLVAWNARYAELFGYPETLLKARQPVEELFRYNARRGLLGPGDMDEAIQRRLNYLRRGSPHMVERERPDGSLLEIRGRPLPGGGFVTSYADIALYKEAARELRTLTSTLEHRIEKSTQDLRAATTEAERANRNKTRYVAAAVHDLLQPLNAARLFAGSLKSASASATDPALLERIERSLQALDSQLTSMLDLARLDAGAISPDLHVFALAPMLQELAGQFGIMAQAKGLRLSFVNTSAWVRSNPALLQRAVQNFLSNAVHYTPNGRILLGCRRTKHALRIEVWDTGIGIPEDRRHVIFQEFRRLDTAVDADERSAGLGLSIVERIANLLGHSLHVRSWPGHGSVFGIEIELAKPAIAGHADNDDSSSDSLLKNRNVWLIQENAHLRHKAVSLLQSWGCKVAEWPKVDDALTHAGASTAPDLILVDGQWEPILAFLKTDVWLRRPPMVAFLGKEESSLQSVLREAGVHTTTLPLSAARLRAVMTQLLLAQDQAPLPSGEGLG</sequence>
<dbReference type="InterPro" id="IPR005467">
    <property type="entry name" value="His_kinase_dom"/>
</dbReference>
<evidence type="ECO:0000256" key="3">
    <source>
        <dbReference type="ARBA" id="ARBA00012438"/>
    </source>
</evidence>
<evidence type="ECO:0000256" key="4">
    <source>
        <dbReference type="ARBA" id="ARBA00022475"/>
    </source>
</evidence>
<dbReference type="EMBL" id="BSOB01000003">
    <property type="protein sequence ID" value="GLQ91244.1"/>
    <property type="molecule type" value="Genomic_DNA"/>
</dbReference>
<evidence type="ECO:0000259" key="16">
    <source>
        <dbReference type="PROSITE" id="PS50109"/>
    </source>
</evidence>
<evidence type="ECO:0000259" key="18">
    <source>
        <dbReference type="PROSITE" id="PS50112"/>
    </source>
</evidence>
<dbReference type="Gene3D" id="1.10.287.130">
    <property type="match status" value="1"/>
</dbReference>
<feature type="domain" description="PAS" evidence="18">
    <location>
        <begin position="368"/>
        <end position="435"/>
    </location>
</feature>
<evidence type="ECO:0000256" key="6">
    <source>
        <dbReference type="ARBA" id="ARBA00022679"/>
    </source>
</evidence>
<dbReference type="Gene3D" id="6.10.250.3020">
    <property type="match status" value="1"/>
</dbReference>
<dbReference type="SMART" id="SM00387">
    <property type="entry name" value="HATPase_c"/>
    <property type="match status" value="1"/>
</dbReference>